<evidence type="ECO:0008006" key="3">
    <source>
        <dbReference type="Google" id="ProtNLM"/>
    </source>
</evidence>
<dbReference type="EMBL" id="QQWC01000001">
    <property type="protein sequence ID" value="REJ44115.1"/>
    <property type="molecule type" value="Genomic_DNA"/>
</dbReference>
<protein>
    <recommendedName>
        <fullName evidence="3">Transposase</fullName>
    </recommendedName>
</protein>
<reference evidence="1 2" key="1">
    <citation type="submission" date="2017-10" db="EMBL/GenBank/DDBJ databases">
        <title>A large-scale comparative metagenomic study reveals the eutrophication-driven functional interactions in six Microcystis-epibionts communities.</title>
        <authorList>
            <person name="Li Q."/>
            <person name="Lin F."/>
        </authorList>
    </citation>
    <scope>NUCLEOTIDE SEQUENCE [LARGE SCALE GENOMIC DNA]</scope>
    <source>
        <strain evidence="1">TF09</strain>
    </source>
</reference>
<gene>
    <name evidence="1" type="ORF">DWQ54_00735</name>
</gene>
<comment type="caution">
    <text evidence="1">The sequence shown here is derived from an EMBL/GenBank/DDBJ whole genome shotgun (WGS) entry which is preliminary data.</text>
</comment>
<dbReference type="AlphaFoldDB" id="A0A3E0L9Q3"/>
<dbReference type="Proteomes" id="UP000256873">
    <property type="component" value="Unassembled WGS sequence"/>
</dbReference>
<proteinExistence type="predicted"/>
<organism evidence="1 2">
    <name type="scientific">Microcystis flos-aquae TF09</name>
    <dbReference type="NCBI Taxonomy" id="2060473"/>
    <lineage>
        <taxon>Bacteria</taxon>
        <taxon>Bacillati</taxon>
        <taxon>Cyanobacteriota</taxon>
        <taxon>Cyanophyceae</taxon>
        <taxon>Oscillatoriophycideae</taxon>
        <taxon>Chroococcales</taxon>
        <taxon>Microcystaceae</taxon>
        <taxon>Microcystis</taxon>
    </lineage>
</organism>
<evidence type="ECO:0000313" key="1">
    <source>
        <dbReference type="EMBL" id="REJ44115.1"/>
    </source>
</evidence>
<evidence type="ECO:0000313" key="2">
    <source>
        <dbReference type="Proteomes" id="UP000256873"/>
    </source>
</evidence>
<accession>A0A3E0L9Q3</accession>
<name>A0A3E0L9Q3_9CHRO</name>
<sequence>MIVHPKLPQKSPFKMFFKSLKGLLCLKLRIAEKQKSRHFRVRNVGYNVNQLLWEREHLTFATPKSGFYVKLF</sequence>